<evidence type="ECO:0000256" key="4">
    <source>
        <dbReference type="SAM" id="MobiDB-lite"/>
    </source>
</evidence>
<sequence>MDKFKSAMNRTAQTINEKLGKSETTVDENYDNLFRIFTSSESVASNFSKHSSNLIDNFNTMTSLLCFVAEDLTELYKNDEDPRKRNLAEEITTISNEIEELGVKRFQTQLLTHVVNPTNEYLEKFKEVKKLCSKRNDTLKEYDYFRNRVMKLSETPGGNKDPLKLPKEKEKLNTAKGDYELTQQVAMERMQELVDMKTIVFNDVTEQTIGNLIQYSDQVKASLDKMSKFAAKPLEGNVPSVVSPKSTTSPISPPSASARKPPATSNPLPPSFNCEWYYLDENVNQLGPVTFPQLKQKYKQGSLNPKTHVFGADMADWATIDSVPQLVSHLSSS</sequence>
<feature type="region of interest" description="Disordered" evidence="4">
    <location>
        <begin position="236"/>
        <end position="266"/>
    </location>
</feature>
<dbReference type="Pfam" id="PF03114">
    <property type="entry name" value="BAR"/>
    <property type="match status" value="1"/>
</dbReference>
<keyword evidence="3" id="KW-0206">Cytoskeleton</keyword>
<comment type="caution">
    <text evidence="6">The sequence shown here is derived from an EMBL/GenBank/DDBJ whole genome shotgun (WGS) entry which is preliminary data.</text>
</comment>
<dbReference type="EMBL" id="JAOPGA020001438">
    <property type="protein sequence ID" value="KAL0488426.1"/>
    <property type="molecule type" value="Genomic_DNA"/>
</dbReference>
<dbReference type="GO" id="GO:0006897">
    <property type="term" value="P:endocytosis"/>
    <property type="evidence" value="ECO:0007669"/>
    <property type="project" value="InterPro"/>
</dbReference>
<evidence type="ECO:0000256" key="1">
    <source>
        <dbReference type="ARBA" id="ARBA00004245"/>
    </source>
</evidence>
<accession>A0AAW2ZF60</accession>
<comment type="subcellular location">
    <subcellularLocation>
        <location evidence="1">Cytoplasm</location>
        <location evidence="1">Cytoskeleton</location>
    </subcellularLocation>
</comment>
<dbReference type="GO" id="GO:0015629">
    <property type="term" value="C:actin cytoskeleton"/>
    <property type="evidence" value="ECO:0007669"/>
    <property type="project" value="TreeGrafter"/>
</dbReference>
<proteinExistence type="predicted"/>
<protein>
    <recommendedName>
        <fullName evidence="5">BAR domain-containing protein</fullName>
    </recommendedName>
</protein>
<organism evidence="6 7">
    <name type="scientific">Acrasis kona</name>
    <dbReference type="NCBI Taxonomy" id="1008807"/>
    <lineage>
        <taxon>Eukaryota</taxon>
        <taxon>Discoba</taxon>
        <taxon>Heterolobosea</taxon>
        <taxon>Tetramitia</taxon>
        <taxon>Eutetramitia</taxon>
        <taxon>Acrasidae</taxon>
        <taxon>Acrasis</taxon>
    </lineage>
</organism>
<reference evidence="6 7" key="1">
    <citation type="submission" date="2024-03" db="EMBL/GenBank/DDBJ databases">
        <title>The Acrasis kona genome and developmental transcriptomes reveal deep origins of eukaryotic multicellular pathways.</title>
        <authorList>
            <person name="Sheikh S."/>
            <person name="Fu C.-J."/>
            <person name="Brown M.W."/>
            <person name="Baldauf S.L."/>
        </authorList>
    </citation>
    <scope>NUCLEOTIDE SEQUENCE [LARGE SCALE GENOMIC DNA]</scope>
    <source>
        <strain evidence="6 7">ATCC MYA-3509</strain>
    </source>
</reference>
<dbReference type="Pfam" id="PF14237">
    <property type="entry name" value="GYF_2"/>
    <property type="match status" value="1"/>
</dbReference>
<dbReference type="SMART" id="SM00721">
    <property type="entry name" value="BAR"/>
    <property type="match status" value="1"/>
</dbReference>
<dbReference type="SUPFAM" id="SSF103657">
    <property type="entry name" value="BAR/IMD domain-like"/>
    <property type="match status" value="1"/>
</dbReference>
<dbReference type="Gene3D" id="1.20.1270.60">
    <property type="entry name" value="Arfaptin homology (AH) domain/BAR domain"/>
    <property type="match status" value="1"/>
</dbReference>
<dbReference type="InterPro" id="IPR027267">
    <property type="entry name" value="AH/BAR_dom_sf"/>
</dbReference>
<evidence type="ECO:0000313" key="7">
    <source>
        <dbReference type="Proteomes" id="UP001431209"/>
    </source>
</evidence>
<dbReference type="InterPro" id="IPR025640">
    <property type="entry name" value="GYF_2"/>
</dbReference>
<keyword evidence="7" id="KW-1185">Reference proteome</keyword>
<dbReference type="GO" id="GO:0097320">
    <property type="term" value="P:plasma membrane tubulation"/>
    <property type="evidence" value="ECO:0007669"/>
    <property type="project" value="TreeGrafter"/>
</dbReference>
<evidence type="ECO:0000259" key="5">
    <source>
        <dbReference type="PROSITE" id="PS51021"/>
    </source>
</evidence>
<name>A0AAW2ZF60_9EUKA</name>
<dbReference type="InterPro" id="IPR004148">
    <property type="entry name" value="BAR_dom"/>
</dbReference>
<dbReference type="GO" id="GO:0005737">
    <property type="term" value="C:cytoplasm"/>
    <property type="evidence" value="ECO:0007669"/>
    <property type="project" value="InterPro"/>
</dbReference>
<dbReference type="PANTHER" id="PTHR47174">
    <property type="entry name" value="BRIDGING INTEGRATOR 3"/>
    <property type="match status" value="1"/>
</dbReference>
<evidence type="ECO:0000313" key="6">
    <source>
        <dbReference type="EMBL" id="KAL0488426.1"/>
    </source>
</evidence>
<dbReference type="GO" id="GO:0008289">
    <property type="term" value="F:lipid binding"/>
    <property type="evidence" value="ECO:0007669"/>
    <property type="project" value="TreeGrafter"/>
</dbReference>
<dbReference type="PANTHER" id="PTHR47174:SF3">
    <property type="entry name" value="BRIDGING INTEGRATOR 3"/>
    <property type="match status" value="1"/>
</dbReference>
<feature type="compositionally biased region" description="Low complexity" evidence="4">
    <location>
        <begin position="238"/>
        <end position="265"/>
    </location>
</feature>
<dbReference type="GO" id="GO:0051666">
    <property type="term" value="P:actin cortical patch localization"/>
    <property type="evidence" value="ECO:0007669"/>
    <property type="project" value="InterPro"/>
</dbReference>
<gene>
    <name evidence="6" type="ORF">AKO1_015592</name>
</gene>
<dbReference type="Proteomes" id="UP001431209">
    <property type="component" value="Unassembled WGS sequence"/>
</dbReference>
<dbReference type="InterPro" id="IPR046982">
    <property type="entry name" value="BIN3/RVS161-like"/>
</dbReference>
<keyword evidence="2" id="KW-0963">Cytoplasm</keyword>
<dbReference type="PROSITE" id="PS51021">
    <property type="entry name" value="BAR"/>
    <property type="match status" value="1"/>
</dbReference>
<feature type="domain" description="BAR" evidence="5">
    <location>
        <begin position="15"/>
        <end position="239"/>
    </location>
</feature>
<dbReference type="AlphaFoldDB" id="A0AAW2ZF60"/>
<evidence type="ECO:0000256" key="3">
    <source>
        <dbReference type="ARBA" id="ARBA00023212"/>
    </source>
</evidence>
<evidence type="ECO:0000256" key="2">
    <source>
        <dbReference type="ARBA" id="ARBA00022490"/>
    </source>
</evidence>